<feature type="transmembrane region" description="Helical" evidence="9">
    <location>
        <begin position="371"/>
        <end position="394"/>
    </location>
</feature>
<dbReference type="PANTHER" id="PTHR43528:SF3">
    <property type="entry name" value="CITRATE-PROTON SYMPORTER"/>
    <property type="match status" value="1"/>
</dbReference>
<feature type="transmembrane region" description="Helical" evidence="9">
    <location>
        <begin position="309"/>
        <end position="328"/>
    </location>
</feature>
<evidence type="ECO:0000256" key="2">
    <source>
        <dbReference type="ARBA" id="ARBA00008240"/>
    </source>
</evidence>
<dbReference type="InterPro" id="IPR011701">
    <property type="entry name" value="MFS"/>
</dbReference>
<feature type="transmembrane region" description="Helical" evidence="9">
    <location>
        <begin position="59"/>
        <end position="84"/>
    </location>
</feature>
<keyword evidence="4" id="KW-1003">Cell membrane</keyword>
<evidence type="ECO:0000256" key="5">
    <source>
        <dbReference type="ARBA" id="ARBA00022692"/>
    </source>
</evidence>
<dbReference type="KEGG" id="ptx:ABW99_12500"/>
<evidence type="ECO:0000256" key="4">
    <source>
        <dbReference type="ARBA" id="ARBA00022475"/>
    </source>
</evidence>
<evidence type="ECO:0000259" key="10">
    <source>
        <dbReference type="PROSITE" id="PS50850"/>
    </source>
</evidence>
<dbReference type="PROSITE" id="PS50850">
    <property type="entry name" value="MFS"/>
    <property type="match status" value="1"/>
</dbReference>
<feature type="transmembrane region" description="Helical" evidence="9">
    <location>
        <begin position="406"/>
        <end position="422"/>
    </location>
</feature>
<feature type="transmembrane region" description="Helical" evidence="9">
    <location>
        <begin position="193"/>
        <end position="212"/>
    </location>
</feature>
<feature type="transmembrane region" description="Helical" evidence="9">
    <location>
        <begin position="169"/>
        <end position="187"/>
    </location>
</feature>
<dbReference type="GO" id="GO:0015293">
    <property type="term" value="F:symporter activity"/>
    <property type="evidence" value="ECO:0007669"/>
    <property type="project" value="UniProtKB-KW"/>
</dbReference>
<keyword evidence="3" id="KW-0813">Transport</keyword>
<feature type="transmembrane region" description="Helical" evidence="9">
    <location>
        <begin position="96"/>
        <end position="117"/>
    </location>
</feature>
<evidence type="ECO:0000256" key="1">
    <source>
        <dbReference type="ARBA" id="ARBA00004651"/>
    </source>
</evidence>
<evidence type="ECO:0000313" key="11">
    <source>
        <dbReference type="EMBL" id="AKJ68906.1"/>
    </source>
</evidence>
<keyword evidence="7 9" id="KW-1133">Transmembrane helix</keyword>
<proteinExistence type="inferred from homology"/>
<dbReference type="InterPro" id="IPR036259">
    <property type="entry name" value="MFS_trans_sf"/>
</dbReference>
<feature type="transmembrane region" description="Helical" evidence="9">
    <location>
        <begin position="242"/>
        <end position="264"/>
    </location>
</feature>
<evidence type="ECO:0000256" key="6">
    <source>
        <dbReference type="ARBA" id="ARBA00022847"/>
    </source>
</evidence>
<dbReference type="Gene3D" id="1.20.1250.20">
    <property type="entry name" value="MFS general substrate transporter like domains"/>
    <property type="match status" value="1"/>
</dbReference>
<keyword evidence="6" id="KW-0769">Symport</keyword>
<evidence type="ECO:0000256" key="3">
    <source>
        <dbReference type="ARBA" id="ARBA00022448"/>
    </source>
</evidence>
<evidence type="ECO:0000256" key="9">
    <source>
        <dbReference type="SAM" id="Phobius"/>
    </source>
</evidence>
<feature type="transmembrane region" description="Helical" evidence="9">
    <location>
        <begin position="21"/>
        <end position="47"/>
    </location>
</feature>
<keyword evidence="8 9" id="KW-0472">Membrane</keyword>
<accession>A0A0G3EW20</accession>
<evidence type="ECO:0000256" key="7">
    <source>
        <dbReference type="ARBA" id="ARBA00022989"/>
    </source>
</evidence>
<dbReference type="SUPFAM" id="SSF103473">
    <property type="entry name" value="MFS general substrate transporter"/>
    <property type="match status" value="1"/>
</dbReference>
<name>A0A0G3EW20_9BURK</name>
<feature type="domain" description="Major facilitator superfamily (MFS) profile" evidence="10">
    <location>
        <begin position="21"/>
        <end position="431"/>
    </location>
</feature>
<keyword evidence="5 9" id="KW-0812">Transmembrane</keyword>
<dbReference type="PROSITE" id="PS00217">
    <property type="entry name" value="SUGAR_TRANSPORT_2"/>
    <property type="match status" value="1"/>
</dbReference>
<sequence>MDISITPQAVTQPRAMSRAKVIFAVTLGNGMEFFDFTVYSFFAVLIGKLFFPVHDPLGQLLLSVGTFGAGFITRPLGGVMLGAYADRAGRKAAMTLTIFLMALSTGLIGLTPTYAQIGLAAPALIVLARLLQGFSAGGEVGASTTLLVEYASARTRGFYGSWQLASQGAAALFGALLATLLSAALPVESLESWGWRLPFLLGILVAPLGAFIRRRLGETHTPRAAEAPHGSVREVLGRHRTITLLGIVLTVGGTVANYIVLFYIPTYAIRILGMSMKVAMLAGVMAGLITFVSSPLFGAWSDRWGRKPLILWSRLAIIALIYPAFWLLHGWPSVGMLLAVVAVMSLLNAMSGVPTIVIMPELFPKAVRATGMAIVYSVGVALFGGFAQFIVTWLIKVTGDPLSPSWYVIGCGAASLLALWPIREFAGRELD</sequence>
<dbReference type="EMBL" id="CP011568">
    <property type="protein sequence ID" value="AKJ68906.1"/>
    <property type="molecule type" value="Genomic_DNA"/>
</dbReference>
<dbReference type="AlphaFoldDB" id="A0A0G3EW20"/>
<dbReference type="Proteomes" id="UP000036700">
    <property type="component" value="Chromosome"/>
</dbReference>
<feature type="transmembrane region" description="Helical" evidence="9">
    <location>
        <begin position="276"/>
        <end position="297"/>
    </location>
</feature>
<dbReference type="FunFam" id="1.20.1250.20:FF:000001">
    <property type="entry name" value="Dicarboxylate MFS transporter"/>
    <property type="match status" value="1"/>
</dbReference>
<protein>
    <submittedName>
        <fullName evidence="11">MFS transporter</fullName>
    </submittedName>
</protein>
<evidence type="ECO:0000313" key="12">
    <source>
        <dbReference type="Proteomes" id="UP000036700"/>
    </source>
</evidence>
<dbReference type="PROSITE" id="PS00216">
    <property type="entry name" value="SUGAR_TRANSPORT_1"/>
    <property type="match status" value="1"/>
</dbReference>
<feature type="transmembrane region" description="Helical" evidence="9">
    <location>
        <begin position="334"/>
        <end position="359"/>
    </location>
</feature>
<organism evidence="11 12">
    <name type="scientific">Pandoraea thiooxydans</name>
    <dbReference type="NCBI Taxonomy" id="445709"/>
    <lineage>
        <taxon>Bacteria</taxon>
        <taxon>Pseudomonadati</taxon>
        <taxon>Pseudomonadota</taxon>
        <taxon>Betaproteobacteria</taxon>
        <taxon>Burkholderiales</taxon>
        <taxon>Burkholderiaceae</taxon>
        <taxon>Pandoraea</taxon>
    </lineage>
</organism>
<evidence type="ECO:0000256" key="8">
    <source>
        <dbReference type="ARBA" id="ARBA00023136"/>
    </source>
</evidence>
<dbReference type="OrthoDB" id="6766492at2"/>
<dbReference type="RefSeq" id="WP_047214803.1">
    <property type="nucleotide sequence ID" value="NZ_CP011568.3"/>
</dbReference>
<dbReference type="PATRIC" id="fig|445709.3.peg.2659"/>
<comment type="subcellular location">
    <subcellularLocation>
        <location evidence="1">Cell membrane</location>
        <topology evidence="1">Multi-pass membrane protein</topology>
    </subcellularLocation>
</comment>
<dbReference type="InterPro" id="IPR051084">
    <property type="entry name" value="H+-coupled_symporters"/>
</dbReference>
<dbReference type="InterPro" id="IPR020846">
    <property type="entry name" value="MFS_dom"/>
</dbReference>
<dbReference type="Pfam" id="PF07690">
    <property type="entry name" value="MFS_1"/>
    <property type="match status" value="1"/>
</dbReference>
<reference evidence="12" key="1">
    <citation type="submission" date="2015-06" db="EMBL/GenBank/DDBJ databases">
        <authorList>
            <person name="Lim Y.L."/>
            <person name="Ee R."/>
            <person name="Yong D."/>
            <person name="How K.Y."/>
            <person name="Yin W.F."/>
            <person name="Chan K.G."/>
        </authorList>
    </citation>
    <scope>NUCLEOTIDE SEQUENCE [LARGE SCALE GENOMIC DNA]</scope>
    <source>
        <strain evidence="12">DSM 25325</strain>
    </source>
</reference>
<comment type="similarity">
    <text evidence="2">Belongs to the major facilitator superfamily. Metabolite:H+ Symporter (MHS) family (TC 2.A.1.6) family.</text>
</comment>
<feature type="transmembrane region" description="Helical" evidence="9">
    <location>
        <begin position="123"/>
        <end position="148"/>
    </location>
</feature>
<dbReference type="InterPro" id="IPR005829">
    <property type="entry name" value="Sugar_transporter_CS"/>
</dbReference>
<dbReference type="PANTHER" id="PTHR43528">
    <property type="entry name" value="ALPHA-KETOGLUTARATE PERMEASE"/>
    <property type="match status" value="1"/>
</dbReference>
<gene>
    <name evidence="11" type="ORF">ABW99_12500</name>
</gene>
<dbReference type="GO" id="GO:0005886">
    <property type="term" value="C:plasma membrane"/>
    <property type="evidence" value="ECO:0007669"/>
    <property type="project" value="UniProtKB-SubCell"/>
</dbReference>
<keyword evidence="12" id="KW-1185">Reference proteome</keyword>